<gene>
    <name evidence="3" type="ORF">RCC75_02515</name>
    <name evidence="4" type="ORF">RCG00_10330</name>
</gene>
<dbReference type="EMBL" id="JAVFKN010000002">
    <property type="protein sequence ID" value="MDQ5767381.1"/>
    <property type="molecule type" value="Genomic_DNA"/>
</dbReference>
<dbReference type="InterPro" id="IPR014592">
    <property type="entry name" value="P-loop_UCP034888"/>
</dbReference>
<dbReference type="Proteomes" id="UP001229862">
    <property type="component" value="Chromosome"/>
</dbReference>
<dbReference type="Gene3D" id="3.40.50.300">
    <property type="entry name" value="P-loop containing nucleotide triphosphate hydrolases"/>
    <property type="match status" value="1"/>
</dbReference>
<feature type="domain" description="Endonuclease GajA/Old nuclease/RecF-like AAA" evidence="2">
    <location>
        <begin position="1"/>
        <end position="397"/>
    </location>
</feature>
<evidence type="ECO:0000313" key="4">
    <source>
        <dbReference type="EMBL" id="WML88758.1"/>
    </source>
</evidence>
<evidence type="ECO:0000259" key="2">
    <source>
        <dbReference type="Pfam" id="PF13175"/>
    </source>
</evidence>
<dbReference type="PIRSF" id="PIRSF034888">
    <property type="entry name" value="P-loop_UCP034888"/>
    <property type="match status" value="1"/>
</dbReference>
<dbReference type="RefSeq" id="WP_308133573.1">
    <property type="nucleotide sequence ID" value="NZ_CP133217.1"/>
</dbReference>
<dbReference type="Pfam" id="PF12476">
    <property type="entry name" value="DUF3696"/>
    <property type="match status" value="1"/>
</dbReference>
<protein>
    <submittedName>
        <fullName evidence="4">DUF3696 domain-containing protein</fullName>
    </submittedName>
</protein>
<dbReference type="Proteomes" id="UP001223336">
    <property type="component" value="Unassembled WGS sequence"/>
</dbReference>
<keyword evidence="5" id="KW-1185">Reference proteome</keyword>
<dbReference type="Pfam" id="PF13175">
    <property type="entry name" value="AAA_15"/>
    <property type="match status" value="1"/>
</dbReference>
<dbReference type="PANTHER" id="PTHR43581">
    <property type="entry name" value="ATP/GTP PHOSPHATASE"/>
    <property type="match status" value="1"/>
</dbReference>
<dbReference type="InterPro" id="IPR051396">
    <property type="entry name" value="Bact_Antivir_Def_Nuclease"/>
</dbReference>
<name>A0AA51MR57_9GAMM</name>
<dbReference type="InterPro" id="IPR041685">
    <property type="entry name" value="AAA_GajA/Old/RecF-like"/>
</dbReference>
<proteinExistence type="predicted"/>
<evidence type="ECO:0000313" key="3">
    <source>
        <dbReference type="EMBL" id="MDQ5767381.1"/>
    </source>
</evidence>
<sequence>MLTHLRIKNFKAWEDTGDIRLAPLTVIFGANSAGKSSMGHLLLALKQTALSVDRRKALHLGLGDTNSLINLGTYEECVHQHDTQKSIGIEMAWNTSNELIAESTQHNSEFKGSKLEINVEFEHAKKNQHTTVKSLSYTLDKNKESELDVTFSKKRKSTNEFELSSKKYPLKRTQGRVWPLYEPEKFYHITEQTRSKFQNASFLGDFALETEATLKNIYYLGPLRGYPERFYQWAGDTPEDVGNKGEKVIAALLAAKNRNLHQKYIKREKQEAKDKKTFSFPHLIAKWLKDIGLIEEFSIHPIAEGRNEHEVLIRTSPNASTVKITDVGFGVSQVLPALVQAFYTPRNSTVLMEQPEIHLHPQVQAGLADAFIEAIHIHEDKIPRNVQLIIESHSEHFLTRLQRRIAEEKIKPEEVAIYFIDNKEGKATIEELCINEYGEIENWPENFFGDEMGDLAAQALAAIERRQRNQAKG</sequence>
<dbReference type="EMBL" id="CP133217">
    <property type="protein sequence ID" value="WML88758.1"/>
    <property type="molecule type" value="Genomic_DNA"/>
</dbReference>
<evidence type="ECO:0000313" key="5">
    <source>
        <dbReference type="Proteomes" id="UP001223336"/>
    </source>
</evidence>
<dbReference type="InterPro" id="IPR027417">
    <property type="entry name" value="P-loop_NTPase"/>
</dbReference>
<reference evidence="4 5" key="1">
    <citation type="submission" date="2023-08" db="EMBL/GenBank/DDBJ databases">
        <title>New molecular markers tilS and rpoB for phylogenetic and monitoring studies of the genus Thiothrix biodiversity.</title>
        <authorList>
            <person name="Ravin N.V."/>
            <person name="Smolyakov D."/>
            <person name="Markov N.D."/>
            <person name="Beletsky A.V."/>
            <person name="Mardanov A.V."/>
            <person name="Rudenko T.S."/>
            <person name="Grabovich M.Y."/>
        </authorList>
    </citation>
    <scope>NUCLEOTIDE SEQUENCE</scope>
    <source>
        <strain evidence="4">DNT52</strain>
        <strain evidence="3 5">H33</strain>
    </source>
</reference>
<dbReference type="SUPFAM" id="SSF52540">
    <property type="entry name" value="P-loop containing nucleoside triphosphate hydrolases"/>
    <property type="match status" value="1"/>
</dbReference>
<dbReference type="AlphaFoldDB" id="A0AA51MR57"/>
<accession>A0AA51MR57</accession>
<dbReference type="PANTHER" id="PTHR43581:SF2">
    <property type="entry name" value="EXCINUCLEASE ATPASE SUBUNIT"/>
    <property type="match status" value="1"/>
</dbReference>
<dbReference type="InterPro" id="IPR022532">
    <property type="entry name" value="DUF3696"/>
</dbReference>
<organism evidence="4">
    <name type="scientific">Thiothrix subterranea</name>
    <dbReference type="NCBI Taxonomy" id="2735563"/>
    <lineage>
        <taxon>Bacteria</taxon>
        <taxon>Pseudomonadati</taxon>
        <taxon>Pseudomonadota</taxon>
        <taxon>Gammaproteobacteria</taxon>
        <taxon>Thiotrichales</taxon>
        <taxon>Thiotrichaceae</taxon>
        <taxon>Thiothrix</taxon>
    </lineage>
</organism>
<feature type="domain" description="DUF3696" evidence="1">
    <location>
        <begin position="410"/>
        <end position="457"/>
    </location>
</feature>
<evidence type="ECO:0000259" key="1">
    <source>
        <dbReference type="Pfam" id="PF12476"/>
    </source>
</evidence>